<dbReference type="RefSeq" id="WP_026746386.1">
    <property type="nucleotide sequence ID" value="NZ_AP019823.1"/>
</dbReference>
<evidence type="ECO:0000313" key="3">
    <source>
        <dbReference type="Proteomes" id="UP000321892"/>
    </source>
</evidence>
<reference evidence="2 3" key="1">
    <citation type="submission" date="2019-07" db="EMBL/GenBank/DDBJ databases">
        <title>Complete Genome Sequence of Leptotrichia hofstadii Strain JCM16775.</title>
        <authorList>
            <person name="Watanabe S."/>
            <person name="Cui L."/>
        </authorList>
    </citation>
    <scope>NUCLEOTIDE SEQUENCE [LARGE SCALE GENOMIC DNA]</scope>
    <source>
        <strain evidence="2 3">JCM16775</strain>
    </source>
</reference>
<name>A0A510JL01_9FUSO</name>
<gene>
    <name evidence="2" type="ORF">JCM16775_1202</name>
</gene>
<keyword evidence="1" id="KW-1133">Transmembrane helix</keyword>
<dbReference type="Proteomes" id="UP000321892">
    <property type="component" value="Chromosome"/>
</dbReference>
<keyword evidence="3" id="KW-1185">Reference proteome</keyword>
<dbReference type="KEGG" id="lhf:JCM16775_1202"/>
<feature type="transmembrane region" description="Helical" evidence="1">
    <location>
        <begin position="36"/>
        <end position="54"/>
    </location>
</feature>
<sequence>MKDVTPKSNFEILIRCLVIAIGIVAVIAFLKLALSVFLSVAAWIIPIALILFLYEKFKEK</sequence>
<accession>A0A510JL01</accession>
<dbReference type="AlphaFoldDB" id="A0A510JL01"/>
<evidence type="ECO:0000313" key="2">
    <source>
        <dbReference type="EMBL" id="BBM38493.1"/>
    </source>
</evidence>
<proteinExistence type="predicted"/>
<keyword evidence="1" id="KW-0812">Transmembrane</keyword>
<feature type="transmembrane region" description="Helical" evidence="1">
    <location>
        <begin position="12"/>
        <end position="30"/>
    </location>
</feature>
<dbReference type="OrthoDB" id="82268at2"/>
<dbReference type="EMBL" id="AP019823">
    <property type="protein sequence ID" value="BBM38493.1"/>
    <property type="molecule type" value="Genomic_DNA"/>
</dbReference>
<evidence type="ECO:0000256" key="1">
    <source>
        <dbReference type="SAM" id="Phobius"/>
    </source>
</evidence>
<protein>
    <submittedName>
        <fullName evidence="2">Uncharacterized protein</fullName>
    </submittedName>
</protein>
<keyword evidence="1" id="KW-0472">Membrane</keyword>
<organism evidence="2 3">
    <name type="scientific">Leptotrichia hofstadii</name>
    <dbReference type="NCBI Taxonomy" id="157688"/>
    <lineage>
        <taxon>Bacteria</taxon>
        <taxon>Fusobacteriati</taxon>
        <taxon>Fusobacteriota</taxon>
        <taxon>Fusobacteriia</taxon>
        <taxon>Fusobacteriales</taxon>
        <taxon>Leptotrichiaceae</taxon>
        <taxon>Leptotrichia</taxon>
    </lineage>
</organism>